<sequence>MTGPFGTPTPEPITPVTLGPTWEKNEDGSWRLPEYTLGWEIIGWVGQYLRTPEGGPWRYTPEQMRFILWWYALDERGVFAYRTGVLQRMKGWGKDPLLATMAIVEFVGPSRFSHWGPGGQPVARRVESAWVSIAAVSQSQTRNTMRLLPSLMSPELIAEFGIDVGKEILYAAGGHMLEAVTSSYRTLEGNRTTFTILNETHHWVSGVGGHDMMDVIEGNSTKMNARWLAITNAYMPGEDSVAERHRDAYVQVAEGRAVDTGFLYDTLEAPADAPLTAEVIPLVLRVVRGDATWLDIEAITKSILSLTQSLQRSRRMYYNQIVADEDAIYGEDQITPLLSKLLLQDGDEIVLGFDGSKSRDATALVGLRLSDRLVVPLGIWEKPLGEAGEGWEVDTEVVDSFVHEAHRRFRVRAFYADVEQWESYIDSWSRLYGESYAVRPSNKSAIGWDFRGSQQLVTRAHEALVSSIFNASLRIARSAKPLLGGHGDIGATLRRHILNARRRVNNYGLSFGKESKDSPKKVDGYAALMAAHQAEHDYHERGQKKPTGKRAGRVHFT</sequence>
<dbReference type="AlphaFoldDB" id="A0A2P8E3T0"/>
<dbReference type="EMBL" id="PYGE01000006">
    <property type="protein sequence ID" value="PSL04124.1"/>
    <property type="molecule type" value="Genomic_DNA"/>
</dbReference>
<dbReference type="RefSeq" id="WP_106537141.1">
    <property type="nucleotide sequence ID" value="NZ_ML142900.1"/>
</dbReference>
<comment type="caution">
    <text evidence="2">The sequence shown here is derived from an EMBL/GenBank/DDBJ whole genome shotgun (WGS) entry which is preliminary data.</text>
</comment>
<protein>
    <submittedName>
        <fullName evidence="2">Phage terminase large subunit-like protein</fullName>
    </submittedName>
</protein>
<reference evidence="2 3" key="1">
    <citation type="submission" date="2018-03" db="EMBL/GenBank/DDBJ databases">
        <title>Genomic Encyclopedia of Archaeal and Bacterial Type Strains, Phase II (KMG-II): from individual species to whole genera.</title>
        <authorList>
            <person name="Goeker M."/>
        </authorList>
    </citation>
    <scope>NUCLEOTIDE SEQUENCE [LARGE SCALE GENOMIC DNA]</scope>
    <source>
        <strain evidence="2 3">DSM 45211</strain>
    </source>
</reference>
<dbReference type="Proteomes" id="UP000243528">
    <property type="component" value="Unassembled WGS sequence"/>
</dbReference>
<evidence type="ECO:0000313" key="3">
    <source>
        <dbReference type="Proteomes" id="UP000243528"/>
    </source>
</evidence>
<feature type="region of interest" description="Disordered" evidence="1">
    <location>
        <begin position="1"/>
        <end position="20"/>
    </location>
</feature>
<proteinExistence type="predicted"/>
<accession>A0A2P8E3T0</accession>
<feature type="region of interest" description="Disordered" evidence="1">
    <location>
        <begin position="535"/>
        <end position="557"/>
    </location>
</feature>
<organism evidence="2 3">
    <name type="scientific">Haloactinopolyspora alba</name>
    <dbReference type="NCBI Taxonomy" id="648780"/>
    <lineage>
        <taxon>Bacteria</taxon>
        <taxon>Bacillati</taxon>
        <taxon>Actinomycetota</taxon>
        <taxon>Actinomycetes</taxon>
        <taxon>Jiangellales</taxon>
        <taxon>Jiangellaceae</taxon>
        <taxon>Haloactinopolyspora</taxon>
    </lineage>
</organism>
<keyword evidence="3" id="KW-1185">Reference proteome</keyword>
<feature type="compositionally biased region" description="Basic residues" evidence="1">
    <location>
        <begin position="544"/>
        <end position="557"/>
    </location>
</feature>
<evidence type="ECO:0000313" key="2">
    <source>
        <dbReference type="EMBL" id="PSL04124.1"/>
    </source>
</evidence>
<name>A0A2P8E3T0_9ACTN</name>
<gene>
    <name evidence="2" type="ORF">CLV30_106129</name>
</gene>
<dbReference type="OrthoDB" id="3197057at2"/>
<evidence type="ECO:0000256" key="1">
    <source>
        <dbReference type="SAM" id="MobiDB-lite"/>
    </source>
</evidence>